<dbReference type="InterPro" id="IPR043519">
    <property type="entry name" value="NT_sf"/>
</dbReference>
<organism evidence="1 2">
    <name type="scientific">Isobaculum melis</name>
    <dbReference type="NCBI Taxonomy" id="142588"/>
    <lineage>
        <taxon>Bacteria</taxon>
        <taxon>Bacillati</taxon>
        <taxon>Bacillota</taxon>
        <taxon>Bacilli</taxon>
        <taxon>Lactobacillales</taxon>
        <taxon>Carnobacteriaceae</taxon>
        <taxon>Isobaculum</taxon>
    </lineage>
</organism>
<dbReference type="AlphaFoldDB" id="A0A1H9TAG5"/>
<protein>
    <submittedName>
        <fullName evidence="1">Aminoglycoside 6-adenylyltransferase</fullName>
    </submittedName>
</protein>
<dbReference type="GO" id="GO:0016779">
    <property type="term" value="F:nucleotidyltransferase activity"/>
    <property type="evidence" value="ECO:0007669"/>
    <property type="project" value="UniProtKB-KW"/>
</dbReference>
<name>A0A1H9TAG5_9LACT</name>
<dbReference type="STRING" id="142588.SAMN04488559_11189"/>
<dbReference type="Gene3D" id="3.30.460.10">
    <property type="entry name" value="Beta Polymerase, domain 2"/>
    <property type="match status" value="1"/>
</dbReference>
<keyword evidence="1" id="KW-0548">Nucleotidyltransferase</keyword>
<keyword evidence="2" id="KW-1185">Reference proteome</keyword>
<dbReference type="SUPFAM" id="SSF81631">
    <property type="entry name" value="PAP/OAS1 substrate-binding domain"/>
    <property type="match status" value="1"/>
</dbReference>
<sequence>MLFKSGLRIDLHLQQKEQMLKEYGTDSLTIPLLDKDQILPSIAPSNDTDYHVKKPSEVLFHDTCNEFWWGIQNVAKGIWRDELPFAKSSFETLTRPELDQMVAWQIGLAYDFKIATGKQGKYFKKLLPTAEWQQYEQTYSDGNPAHFWQAVFTACELFSTLSEKIAAELNFKYTTKEASNMLAYLKHVANLPKDAKVIVDET</sequence>
<proteinExistence type="predicted"/>
<evidence type="ECO:0000313" key="2">
    <source>
        <dbReference type="Proteomes" id="UP000198948"/>
    </source>
</evidence>
<dbReference type="InterPro" id="IPR007530">
    <property type="entry name" value="Aminoglycoside_adenylylTfrase"/>
</dbReference>
<dbReference type="EMBL" id="FOHA01000011">
    <property type="protein sequence ID" value="SER93944.1"/>
    <property type="molecule type" value="Genomic_DNA"/>
</dbReference>
<accession>A0A1H9TAG5</accession>
<dbReference type="Gene3D" id="1.20.120.330">
    <property type="entry name" value="Nucleotidyltransferases domain 2"/>
    <property type="match status" value="1"/>
</dbReference>
<dbReference type="OrthoDB" id="9776406at2"/>
<reference evidence="1 2" key="1">
    <citation type="submission" date="2016-10" db="EMBL/GenBank/DDBJ databases">
        <authorList>
            <person name="de Groot N.N."/>
        </authorList>
    </citation>
    <scope>NUCLEOTIDE SEQUENCE [LARGE SCALE GENOMIC DNA]</scope>
    <source>
        <strain evidence="1 2">DSM 13760</strain>
    </source>
</reference>
<dbReference type="Pfam" id="PF04439">
    <property type="entry name" value="Adenyl_transf"/>
    <property type="match status" value="1"/>
</dbReference>
<dbReference type="RefSeq" id="WP_092652723.1">
    <property type="nucleotide sequence ID" value="NZ_FOHA01000011.1"/>
</dbReference>
<dbReference type="Proteomes" id="UP000198948">
    <property type="component" value="Unassembled WGS sequence"/>
</dbReference>
<evidence type="ECO:0000313" key="1">
    <source>
        <dbReference type="EMBL" id="SER93944.1"/>
    </source>
</evidence>
<gene>
    <name evidence="1" type="ORF">SAMN04488559_11189</name>
</gene>
<keyword evidence="1" id="KW-0808">Transferase</keyword>